<dbReference type="PROSITE" id="PS00080">
    <property type="entry name" value="MULTICOPPER_OXIDASE2"/>
    <property type="match status" value="1"/>
</dbReference>
<evidence type="ECO:0000259" key="6">
    <source>
        <dbReference type="Pfam" id="PF00394"/>
    </source>
</evidence>
<dbReference type="PANTHER" id="PTHR11709">
    <property type="entry name" value="MULTI-COPPER OXIDASE"/>
    <property type="match status" value="1"/>
</dbReference>
<evidence type="ECO:0000259" key="7">
    <source>
        <dbReference type="Pfam" id="PF07731"/>
    </source>
</evidence>
<dbReference type="GO" id="GO:0005507">
    <property type="term" value="F:copper ion binding"/>
    <property type="evidence" value="ECO:0007669"/>
    <property type="project" value="InterPro"/>
</dbReference>
<dbReference type="Pfam" id="PF07731">
    <property type="entry name" value="Cu-oxidase_2"/>
    <property type="match status" value="1"/>
</dbReference>
<comment type="caution">
    <text evidence="8">The sequence shown here is derived from an EMBL/GenBank/DDBJ whole genome shotgun (WGS) entry which is preliminary data.</text>
</comment>
<sequence>MKFNLKRILILFISLFVIGSVAIETSVHTVSGDSLHLKDYTNEIQNLNEPYKFIKPDYFKPITHLSFTNKPVTRYYQLTLKKVKMSPDGFERTVWSVNGQHPGPLIQANKGDRLVINVTNHFDDPATVHWHGMFQHGTNWYDGVPGQVNSPLISGLGRYNCTAAPPGSKCKSNQPLAVYNVKKNKKYRFRIINSSADGVFVFSIDQHKLKVIEADGIYLKPTIIKKLPVAVGQRYSVIVDANQPVGNYFIRGTLDKRCTPINNATINFNSAIDWNGLGILHYEGAINKPNSKEFDDDFTPCRDLDKKHLNPIKPITKYDGHVTDFVNITITFGRDKNQRLKALINNSSFVPQMNDPTVNKITRDIDAKDLPKEQNSVIFNHNGGIAEIYVKNNNGADHPFHMHGHVFAIMYVGEKGEVHDKSKYNKRNPVVRDTLTIPGNGFVVIRFITDNPGVWAFHCHIEWHVELGMVLGIIELQDTLKKETIPEDVVALCLEHDLQKRTTRKMLNSIVINEIRSYD</sequence>
<evidence type="ECO:0000256" key="5">
    <source>
        <dbReference type="SAM" id="SignalP"/>
    </source>
</evidence>
<feature type="domain" description="Plastocyanin-like" evidence="6">
    <location>
        <begin position="114"/>
        <end position="261"/>
    </location>
</feature>
<dbReference type="PANTHER" id="PTHR11709:SF394">
    <property type="entry name" value="FI03373P-RELATED"/>
    <property type="match status" value="1"/>
</dbReference>
<dbReference type="InterPro" id="IPR002355">
    <property type="entry name" value="Cu_oxidase_Cu_BS"/>
</dbReference>
<dbReference type="AlphaFoldDB" id="A0A2N1MRM1"/>
<feature type="chain" id="PRO_5014696802" evidence="5">
    <location>
        <begin position="23"/>
        <end position="519"/>
    </location>
</feature>
<organism evidence="8 9">
    <name type="scientific">Rhizophagus irregularis</name>
    <dbReference type="NCBI Taxonomy" id="588596"/>
    <lineage>
        <taxon>Eukaryota</taxon>
        <taxon>Fungi</taxon>
        <taxon>Fungi incertae sedis</taxon>
        <taxon>Mucoromycota</taxon>
        <taxon>Glomeromycotina</taxon>
        <taxon>Glomeromycetes</taxon>
        <taxon>Glomerales</taxon>
        <taxon>Glomeraceae</taxon>
        <taxon>Rhizophagus</taxon>
    </lineage>
</organism>
<dbReference type="InterPro" id="IPR008972">
    <property type="entry name" value="Cupredoxin"/>
</dbReference>
<dbReference type="InterPro" id="IPR001117">
    <property type="entry name" value="Cu-oxidase_2nd"/>
</dbReference>
<evidence type="ECO:0000256" key="1">
    <source>
        <dbReference type="ARBA" id="ARBA00010609"/>
    </source>
</evidence>
<evidence type="ECO:0000256" key="4">
    <source>
        <dbReference type="ARBA" id="ARBA00023008"/>
    </source>
</evidence>
<name>A0A2N1MRM1_9GLOM</name>
<keyword evidence="4" id="KW-0186">Copper</keyword>
<proteinExistence type="inferred from homology"/>
<reference evidence="8 9" key="1">
    <citation type="submission" date="2016-04" db="EMBL/GenBank/DDBJ databases">
        <title>Genome analyses suggest a sexual origin of heterokaryosis in a supposedly ancient asexual fungus.</title>
        <authorList>
            <person name="Ropars J."/>
            <person name="Sedzielewska K."/>
            <person name="Noel J."/>
            <person name="Charron P."/>
            <person name="Farinelli L."/>
            <person name="Marton T."/>
            <person name="Kruger M."/>
            <person name="Pelin A."/>
            <person name="Brachmann A."/>
            <person name="Corradi N."/>
        </authorList>
    </citation>
    <scope>NUCLEOTIDE SEQUENCE [LARGE SCALE GENOMIC DNA]</scope>
    <source>
        <strain evidence="8 9">C2</strain>
    </source>
</reference>
<keyword evidence="2" id="KW-0479">Metal-binding</keyword>
<gene>
    <name evidence="8" type="ORF">RhiirC2_756920</name>
</gene>
<dbReference type="VEuPathDB" id="FungiDB:RhiirA1_364430"/>
<keyword evidence="3" id="KW-0560">Oxidoreductase</keyword>
<reference evidence="8 9" key="2">
    <citation type="submission" date="2017-10" db="EMBL/GenBank/DDBJ databases">
        <title>Extensive intraspecific genome diversity in a model arbuscular mycorrhizal fungus.</title>
        <authorList>
            <person name="Chen E.C.H."/>
            <person name="Morin E."/>
            <person name="Baudet D."/>
            <person name="Noel J."/>
            <person name="Ndikumana S."/>
            <person name="Charron P."/>
            <person name="St-Onge C."/>
            <person name="Giorgi J."/>
            <person name="Grigoriev I.V."/>
            <person name="Roux C."/>
            <person name="Martin F.M."/>
            <person name="Corradi N."/>
        </authorList>
    </citation>
    <scope>NUCLEOTIDE SEQUENCE [LARGE SCALE GENOMIC DNA]</scope>
    <source>
        <strain evidence="8 9">C2</strain>
    </source>
</reference>
<evidence type="ECO:0000256" key="3">
    <source>
        <dbReference type="ARBA" id="ARBA00023002"/>
    </source>
</evidence>
<evidence type="ECO:0000313" key="9">
    <source>
        <dbReference type="Proteomes" id="UP000233469"/>
    </source>
</evidence>
<feature type="signal peptide" evidence="5">
    <location>
        <begin position="1"/>
        <end position="22"/>
    </location>
</feature>
<dbReference type="InterPro" id="IPR045087">
    <property type="entry name" value="Cu-oxidase_fam"/>
</dbReference>
<dbReference type="VEuPathDB" id="FungiDB:FUN_009493"/>
<feature type="domain" description="Plastocyanin-like" evidence="7">
    <location>
        <begin position="353"/>
        <end position="476"/>
    </location>
</feature>
<dbReference type="SUPFAM" id="SSF49503">
    <property type="entry name" value="Cupredoxins"/>
    <property type="match status" value="3"/>
</dbReference>
<dbReference type="InterPro" id="IPR011706">
    <property type="entry name" value="Cu-oxidase_C"/>
</dbReference>
<dbReference type="Proteomes" id="UP000233469">
    <property type="component" value="Unassembled WGS sequence"/>
</dbReference>
<dbReference type="Pfam" id="PF00394">
    <property type="entry name" value="Cu-oxidase"/>
    <property type="match status" value="1"/>
</dbReference>
<dbReference type="GO" id="GO:0016491">
    <property type="term" value="F:oxidoreductase activity"/>
    <property type="evidence" value="ECO:0007669"/>
    <property type="project" value="InterPro"/>
</dbReference>
<dbReference type="EMBL" id="LLXL01001472">
    <property type="protein sequence ID" value="PKK64284.1"/>
    <property type="molecule type" value="Genomic_DNA"/>
</dbReference>
<accession>A0A2N1MRM1</accession>
<dbReference type="FunFam" id="2.60.40.420:FF:000045">
    <property type="entry name" value="Laccase 2"/>
    <property type="match status" value="1"/>
</dbReference>
<dbReference type="Gene3D" id="2.60.40.420">
    <property type="entry name" value="Cupredoxins - blue copper proteins"/>
    <property type="match status" value="3"/>
</dbReference>
<keyword evidence="5" id="KW-0732">Signal</keyword>
<evidence type="ECO:0000256" key="2">
    <source>
        <dbReference type="ARBA" id="ARBA00022723"/>
    </source>
</evidence>
<comment type="similarity">
    <text evidence="1">Belongs to the multicopper oxidase family.</text>
</comment>
<evidence type="ECO:0000313" key="8">
    <source>
        <dbReference type="EMBL" id="PKK64284.1"/>
    </source>
</evidence>
<protein>
    <submittedName>
        <fullName evidence="8">Cu-oxidase-domain-containing protein</fullName>
    </submittedName>
</protein>